<feature type="compositionally biased region" description="Polar residues" evidence="1">
    <location>
        <begin position="202"/>
        <end position="221"/>
    </location>
</feature>
<dbReference type="GeneTree" id="ENSGT00390000007395"/>
<dbReference type="PANTHER" id="PTHR16124:SF3">
    <property type="entry name" value="MIS18-BINDING PROTEIN 1"/>
    <property type="match status" value="1"/>
</dbReference>
<reference evidence="3 4" key="1">
    <citation type="submission" date="2019-11" db="EMBL/GenBank/DDBJ databases">
        <title>Strigops habroptila (kakapo) genome, bStrHab1, primary haplotype, v2.</title>
        <authorList>
            <person name="Jarvis E.D."/>
            <person name="Howard J."/>
            <person name="Rhie A."/>
            <person name="Phillippy A."/>
            <person name="Korlach J."/>
            <person name="Digby A."/>
            <person name="Iorns D."/>
            <person name="Eason D."/>
            <person name="Robertson B."/>
            <person name="Raemaekers T."/>
            <person name="Howe K."/>
            <person name="Lewin H."/>
            <person name="Damas J."/>
            <person name="Hastie A."/>
            <person name="Tracey A."/>
            <person name="Chow W."/>
            <person name="Fedrigo O."/>
        </authorList>
    </citation>
    <scope>NUCLEOTIDE SEQUENCE [LARGE SCALE GENOMIC DNA]</scope>
</reference>
<evidence type="ECO:0000313" key="3">
    <source>
        <dbReference type="Ensembl" id="ENSSHBP00005007972.1"/>
    </source>
</evidence>
<dbReference type="InterPro" id="IPR039110">
    <property type="entry name" value="KNL2-like"/>
</dbReference>
<evidence type="ECO:0000259" key="2">
    <source>
        <dbReference type="Pfam" id="PF09133"/>
    </source>
</evidence>
<dbReference type="GO" id="GO:0000775">
    <property type="term" value="C:chromosome, centromeric region"/>
    <property type="evidence" value="ECO:0007669"/>
    <property type="project" value="TreeGrafter"/>
</dbReference>
<feature type="region of interest" description="Disordered" evidence="1">
    <location>
        <begin position="1"/>
        <end position="68"/>
    </location>
</feature>
<dbReference type="Proteomes" id="UP000472266">
    <property type="component" value="Chromosome 5"/>
</dbReference>
<evidence type="ECO:0000313" key="4">
    <source>
        <dbReference type="Proteomes" id="UP000472266"/>
    </source>
</evidence>
<dbReference type="InParanoid" id="A0A672U067"/>
<accession>A0A672U067</accession>
<dbReference type="OMA" id="KEGDCKA"/>
<organism evidence="3 4">
    <name type="scientific">Strigops habroptila</name>
    <name type="common">Kakapo</name>
    <dbReference type="NCBI Taxonomy" id="2489341"/>
    <lineage>
        <taxon>Eukaryota</taxon>
        <taxon>Metazoa</taxon>
        <taxon>Chordata</taxon>
        <taxon>Craniata</taxon>
        <taxon>Vertebrata</taxon>
        <taxon>Euteleostomi</taxon>
        <taxon>Archelosauria</taxon>
        <taxon>Archosauria</taxon>
        <taxon>Dinosauria</taxon>
        <taxon>Saurischia</taxon>
        <taxon>Theropoda</taxon>
        <taxon>Coelurosauria</taxon>
        <taxon>Aves</taxon>
        <taxon>Neognathae</taxon>
        <taxon>Neoaves</taxon>
        <taxon>Telluraves</taxon>
        <taxon>Australaves</taxon>
        <taxon>Psittaciformes</taxon>
        <taxon>Psittacidae</taxon>
        <taxon>Strigops</taxon>
    </lineage>
</organism>
<dbReference type="AlphaFoldDB" id="A0A672U067"/>
<protein>
    <recommendedName>
        <fullName evidence="2">SANTA domain-containing protein</fullName>
    </recommendedName>
</protein>
<proteinExistence type="predicted"/>
<feature type="region of interest" description="Disordered" evidence="1">
    <location>
        <begin position="197"/>
        <end position="225"/>
    </location>
</feature>
<dbReference type="PANTHER" id="PTHR16124">
    <property type="entry name" value="MIS18-BINDING PROTEIN 1"/>
    <property type="match status" value="1"/>
</dbReference>
<dbReference type="Ensembl" id="ENSSHBT00005009599.1">
    <property type="protein sequence ID" value="ENSSHBP00005007972.1"/>
    <property type="gene ID" value="ENSSHBG00005006959.1"/>
</dbReference>
<feature type="compositionally biased region" description="Basic residues" evidence="1">
    <location>
        <begin position="1"/>
        <end position="11"/>
    </location>
</feature>
<sequence>RRASPLKRRRCAQCPPHSRGELPFRSVPLSSVPGTLTPLKELVRGQGAHRAAAEPAGRGESRSRGPAADSVLQSTLLAGSAGGGEVLNVSEILPAPGPGPAPGRWLKRPACELPAGESPAKIFQRMKAEAMRQNRGSALPAGNAPLRSCGSDLILTPSHAEKELLCTRVPEQQITKALAVDPLALESPQKFFLRVKKKLQQQKDSTPSNPTKQNIPPSTTAEKPLVKSAFAEQLRSDPSEYLATDKDDQDNFLVESVDADDEMSQNTMVSSVNLNSTPFKNGDELAERWGNRGAKRTELHQDRRGLQANNTRAAHGVEKKLETNSQKPSQCLCNKNICLTSWRIKVMDGNTAICVEGKRKDMKDLVWHSNTIMERVAHNQVKTSTGSIYLLQGKIDSALMRKEGKKMILNVTLQTEKGAHMHSLPFWSQHKAWRDVPVALIF</sequence>
<reference evidence="3" key="2">
    <citation type="submission" date="2025-08" db="UniProtKB">
        <authorList>
            <consortium name="Ensembl"/>
        </authorList>
    </citation>
    <scope>IDENTIFICATION</scope>
</reference>
<reference evidence="3" key="3">
    <citation type="submission" date="2025-09" db="UniProtKB">
        <authorList>
            <consortium name="Ensembl"/>
        </authorList>
    </citation>
    <scope>IDENTIFICATION</scope>
</reference>
<dbReference type="InterPro" id="IPR015216">
    <property type="entry name" value="SANTA"/>
</dbReference>
<evidence type="ECO:0000256" key="1">
    <source>
        <dbReference type="SAM" id="MobiDB-lite"/>
    </source>
</evidence>
<feature type="domain" description="SANTA" evidence="2">
    <location>
        <begin position="337"/>
        <end position="404"/>
    </location>
</feature>
<name>A0A672U067_STRHB</name>
<keyword evidence="4" id="KW-1185">Reference proteome</keyword>
<dbReference type="Pfam" id="PF09133">
    <property type="entry name" value="SANTA"/>
    <property type="match status" value="1"/>
</dbReference>